<comment type="caution">
    <text evidence="1">The sequence shown here is derived from an EMBL/GenBank/DDBJ whole genome shotgun (WGS) entry which is preliminary data.</text>
</comment>
<evidence type="ECO:0000313" key="2">
    <source>
        <dbReference type="Proteomes" id="UP000651977"/>
    </source>
</evidence>
<dbReference type="Proteomes" id="UP000651977">
    <property type="component" value="Unassembled WGS sequence"/>
</dbReference>
<accession>A0ABQ1I6E7</accession>
<dbReference type="RefSeq" id="WP_055734547.1">
    <property type="nucleotide sequence ID" value="NZ_BMDY01000037.1"/>
</dbReference>
<reference evidence="2" key="1">
    <citation type="journal article" date="2019" name="Int. J. Syst. Evol. Microbiol.">
        <title>The Global Catalogue of Microorganisms (GCM) 10K type strain sequencing project: providing services to taxonomists for standard genome sequencing and annotation.</title>
        <authorList>
            <consortium name="The Broad Institute Genomics Platform"/>
            <consortium name="The Broad Institute Genome Sequencing Center for Infectious Disease"/>
            <person name="Wu L."/>
            <person name="Ma J."/>
        </authorList>
    </citation>
    <scope>NUCLEOTIDE SEQUENCE [LARGE SCALE GENOMIC DNA]</scope>
    <source>
        <strain evidence="2">CGMCC 1.10131</strain>
    </source>
</reference>
<protein>
    <recommendedName>
        <fullName evidence="3">DUF1513 domain-containing protein</fullName>
    </recommendedName>
</protein>
<dbReference type="EMBL" id="BMDY01000037">
    <property type="protein sequence ID" value="GGB20895.1"/>
    <property type="molecule type" value="Genomic_DNA"/>
</dbReference>
<proteinExistence type="predicted"/>
<dbReference type="InterPro" id="IPR011044">
    <property type="entry name" value="Quino_amine_DH_bsu"/>
</dbReference>
<dbReference type="PIRSF" id="PIRSF028101">
    <property type="entry name" value="UCP028101"/>
    <property type="match status" value="1"/>
</dbReference>
<name>A0ABQ1I6E7_9ALTE</name>
<dbReference type="InterPro" id="IPR008311">
    <property type="entry name" value="UCP028101"/>
</dbReference>
<gene>
    <name evidence="1" type="ORF">GCM10007414_37870</name>
</gene>
<evidence type="ECO:0008006" key="3">
    <source>
        <dbReference type="Google" id="ProtNLM"/>
    </source>
</evidence>
<keyword evidence="2" id="KW-1185">Reference proteome</keyword>
<organism evidence="1 2">
    <name type="scientific">Agarivorans gilvus</name>
    <dbReference type="NCBI Taxonomy" id="680279"/>
    <lineage>
        <taxon>Bacteria</taxon>
        <taxon>Pseudomonadati</taxon>
        <taxon>Pseudomonadota</taxon>
        <taxon>Gammaproteobacteria</taxon>
        <taxon>Alteromonadales</taxon>
        <taxon>Alteromonadaceae</taxon>
        <taxon>Agarivorans</taxon>
    </lineage>
</organism>
<evidence type="ECO:0000313" key="1">
    <source>
        <dbReference type="EMBL" id="GGB20895.1"/>
    </source>
</evidence>
<dbReference type="SUPFAM" id="SSF50969">
    <property type="entry name" value="YVTN repeat-like/Quinoprotein amine dehydrogenase"/>
    <property type="match status" value="1"/>
</dbReference>
<sequence>MQRRQFLKGMGLLGLGASSFSISRLATALGSEQALTEDYLLIACAKQELQHYLAAANAQGEVVYRLPLPARGHDVALAKPEQQLGICVARRPGDFAQLFNPFNGEALAQLNPPDNMHLYGHACFSEDAQRVYLTAGSMQSSQGSILVYQHRQQQWQLAEQWPLAGLGPHQLLLLPGERLVVAVGGIHTRGREKLNLDSMQPALVYLHSETGQHLLTRKLNNSKLSIRHLAYSPQSDSVWMACQGQAPQQQPESLIYSQQGQGECVALDPHADYWPMFEQYIGSIICHQGQVMASSPRAGKLAAWSEQQGELEQLMQYADVCGLAQTADAWHASTGQGLLIHQANKLSRQRTALQWDNHMALLSLS</sequence>
<dbReference type="Pfam" id="PF07433">
    <property type="entry name" value="DUF1513"/>
    <property type="match status" value="1"/>
</dbReference>